<dbReference type="EMBL" id="FRBL01000001">
    <property type="protein sequence ID" value="SHK94495.1"/>
    <property type="molecule type" value="Genomic_DNA"/>
</dbReference>
<gene>
    <name evidence="2" type="ORF">SAMN05444266_101677</name>
</gene>
<dbReference type="InterPro" id="IPR008030">
    <property type="entry name" value="NmrA-like"/>
</dbReference>
<evidence type="ECO:0000313" key="2">
    <source>
        <dbReference type="EMBL" id="SHK94495.1"/>
    </source>
</evidence>
<dbReference type="PANTHER" id="PTHR43162:SF1">
    <property type="entry name" value="PRESTALK A DIFFERENTIATION PROTEIN A"/>
    <property type="match status" value="1"/>
</dbReference>
<dbReference type="STRING" id="1419482.SAMN05444266_101677"/>
<dbReference type="Gene3D" id="3.40.50.720">
    <property type="entry name" value="NAD(P)-binding Rossmann-like Domain"/>
    <property type="match status" value="1"/>
</dbReference>
<dbReference type="Proteomes" id="UP000184420">
    <property type="component" value="Unassembled WGS sequence"/>
</dbReference>
<evidence type="ECO:0000259" key="1">
    <source>
        <dbReference type="Pfam" id="PF05368"/>
    </source>
</evidence>
<evidence type="ECO:0000313" key="3">
    <source>
        <dbReference type="Proteomes" id="UP000184420"/>
    </source>
</evidence>
<dbReference type="InterPro" id="IPR036291">
    <property type="entry name" value="NAD(P)-bd_dom_sf"/>
</dbReference>
<dbReference type="AlphaFoldDB" id="A0A1M6WLT8"/>
<feature type="domain" description="NmrA-like" evidence="1">
    <location>
        <begin position="7"/>
        <end position="260"/>
    </location>
</feature>
<dbReference type="SUPFAM" id="SSF51735">
    <property type="entry name" value="NAD(P)-binding Rossmann-fold domains"/>
    <property type="match status" value="1"/>
</dbReference>
<name>A0A1M6WLT8_9BACT</name>
<dbReference type="OrthoDB" id="9780595at2"/>
<dbReference type="Gene3D" id="3.90.25.10">
    <property type="entry name" value="UDP-galactose 4-epimerase, domain 1"/>
    <property type="match status" value="1"/>
</dbReference>
<dbReference type="RefSeq" id="WP_073078007.1">
    <property type="nucleotide sequence ID" value="NZ_FRBL01000001.1"/>
</dbReference>
<proteinExistence type="predicted"/>
<dbReference type="Pfam" id="PF05368">
    <property type="entry name" value="NmrA"/>
    <property type="match status" value="1"/>
</dbReference>
<protein>
    <submittedName>
        <fullName evidence="2">Uncharacterized conserved protein YbjT, contains NAD(P)-binding and DUF2867 domains</fullName>
    </submittedName>
</protein>
<reference evidence="2 3" key="1">
    <citation type="submission" date="2016-11" db="EMBL/GenBank/DDBJ databases">
        <authorList>
            <person name="Jaros S."/>
            <person name="Januszkiewicz K."/>
            <person name="Wedrychowicz H."/>
        </authorList>
    </citation>
    <scope>NUCLEOTIDE SEQUENCE [LARGE SCALE GENOMIC DNA]</scope>
    <source>
        <strain evidence="2 3">DSM 27406</strain>
    </source>
</reference>
<dbReference type="CDD" id="cd05269">
    <property type="entry name" value="TMR_SDR_a"/>
    <property type="match status" value="1"/>
</dbReference>
<dbReference type="PANTHER" id="PTHR43162">
    <property type="match status" value="1"/>
</dbReference>
<dbReference type="InterPro" id="IPR051604">
    <property type="entry name" value="Ergot_Alk_Oxidoreductase"/>
</dbReference>
<keyword evidence="3" id="KW-1185">Reference proteome</keyword>
<sequence length="294" mass="31759">MNTVKTQATILLTGATGKIGTQLAKLLSEQGIPFRAMVRNAQDTAKFSSLNGVEVVVGDFDNPDSLRQAVAGMHSAFLLTNSTASAEQQQITFANIAAEAGVKHLVKLSQYKADAASPVRFLRYHAAVEAHIAASGMTYTFLRPNLFMQGFLLFRDSIIHKGQFFAPAGNAKVSLVDVQDIAAVAAWVLTTTHWHNQVLDITGPESLSHYELAEMLSVVTGKSIRYIDVPPADMLQAVLSLGFPQWQAEGLIEDYAHYARGEAAAVSNAVQQVTGRPARSFAEFISDNAGYFIA</sequence>
<organism evidence="2 3">
    <name type="scientific">Chitinophaga jiangningensis</name>
    <dbReference type="NCBI Taxonomy" id="1419482"/>
    <lineage>
        <taxon>Bacteria</taxon>
        <taxon>Pseudomonadati</taxon>
        <taxon>Bacteroidota</taxon>
        <taxon>Chitinophagia</taxon>
        <taxon>Chitinophagales</taxon>
        <taxon>Chitinophagaceae</taxon>
        <taxon>Chitinophaga</taxon>
    </lineage>
</organism>
<accession>A0A1M6WLT8</accession>